<protein>
    <submittedName>
        <fullName evidence="8">Disulfide bond formation protein DsbA</fullName>
    </submittedName>
</protein>
<evidence type="ECO:0000256" key="2">
    <source>
        <dbReference type="ARBA" id="ARBA00022729"/>
    </source>
</evidence>
<reference evidence="8 9" key="1">
    <citation type="submission" date="2017-09" db="EMBL/GenBank/DDBJ databases">
        <title>Depth-based differentiation of microbial function through sediment-hosted aquifers and enrichment of novel symbionts in the deep terrestrial subsurface.</title>
        <authorList>
            <person name="Probst A.J."/>
            <person name="Ladd B."/>
            <person name="Jarett J.K."/>
            <person name="Geller-Mcgrath D.E."/>
            <person name="Sieber C.M."/>
            <person name="Emerson J.B."/>
            <person name="Anantharaman K."/>
            <person name="Thomas B.C."/>
            <person name="Malmstrom R."/>
            <person name="Stieglmeier M."/>
            <person name="Klingl A."/>
            <person name="Woyke T."/>
            <person name="Ryan C.M."/>
            <person name="Banfield J.F."/>
        </authorList>
    </citation>
    <scope>NUCLEOTIDE SEQUENCE [LARGE SCALE GENOMIC DNA]</scope>
    <source>
        <strain evidence="8">CG22_combo_CG10-13_8_21_14_all_39_12</strain>
    </source>
</reference>
<keyword evidence="6" id="KW-1133">Transmembrane helix</keyword>
<evidence type="ECO:0000256" key="1">
    <source>
        <dbReference type="ARBA" id="ARBA00005791"/>
    </source>
</evidence>
<keyword evidence="4" id="KW-1015">Disulfide bond</keyword>
<evidence type="ECO:0000259" key="7">
    <source>
        <dbReference type="PROSITE" id="PS51352"/>
    </source>
</evidence>
<gene>
    <name evidence="8" type="ORF">COX05_04535</name>
</gene>
<dbReference type="InterPro" id="IPR013766">
    <property type="entry name" value="Thioredoxin_domain"/>
</dbReference>
<feature type="domain" description="Thioredoxin" evidence="7">
    <location>
        <begin position="60"/>
        <end position="257"/>
    </location>
</feature>
<dbReference type="SUPFAM" id="SSF52833">
    <property type="entry name" value="Thioredoxin-like"/>
    <property type="match status" value="1"/>
</dbReference>
<keyword evidence="5" id="KW-0676">Redox-active center</keyword>
<dbReference type="PANTHER" id="PTHR13887">
    <property type="entry name" value="GLUTATHIONE S-TRANSFERASE KAPPA"/>
    <property type="match status" value="1"/>
</dbReference>
<dbReference type="Pfam" id="PF13462">
    <property type="entry name" value="Thioredoxin_4"/>
    <property type="match status" value="1"/>
</dbReference>
<feature type="transmembrane region" description="Helical" evidence="6">
    <location>
        <begin position="12"/>
        <end position="29"/>
    </location>
</feature>
<keyword evidence="2" id="KW-0732">Signal</keyword>
<dbReference type="Gene3D" id="3.40.30.10">
    <property type="entry name" value="Glutaredoxin"/>
    <property type="match status" value="1"/>
</dbReference>
<dbReference type="PANTHER" id="PTHR13887:SF14">
    <property type="entry name" value="DISULFIDE BOND FORMATION PROTEIN D"/>
    <property type="match status" value="1"/>
</dbReference>
<dbReference type="InterPro" id="IPR036249">
    <property type="entry name" value="Thioredoxin-like_sf"/>
</dbReference>
<keyword evidence="3" id="KW-0560">Oxidoreductase</keyword>
<evidence type="ECO:0000313" key="9">
    <source>
        <dbReference type="Proteomes" id="UP000228495"/>
    </source>
</evidence>
<dbReference type="PROSITE" id="PS51352">
    <property type="entry name" value="THIOREDOXIN_2"/>
    <property type="match status" value="1"/>
</dbReference>
<proteinExistence type="inferred from homology"/>
<evidence type="ECO:0000256" key="4">
    <source>
        <dbReference type="ARBA" id="ARBA00023157"/>
    </source>
</evidence>
<evidence type="ECO:0000256" key="3">
    <source>
        <dbReference type="ARBA" id="ARBA00023002"/>
    </source>
</evidence>
<dbReference type="EMBL" id="PCSU01000077">
    <property type="protein sequence ID" value="PIP56171.1"/>
    <property type="molecule type" value="Genomic_DNA"/>
</dbReference>
<keyword evidence="6" id="KW-0812">Transmembrane</keyword>
<dbReference type="GO" id="GO:0016491">
    <property type="term" value="F:oxidoreductase activity"/>
    <property type="evidence" value="ECO:0007669"/>
    <property type="project" value="UniProtKB-KW"/>
</dbReference>
<sequence length="258" mass="26942">MLMSQNNIGTPVAIVITGLMISLGLYFGLQGVPGLSNGGAVAGVVGGTGSAGTDTGVATPIPQPTQPSVTTISVDDDPVLGDPNAPVTVIEFSDYECPFCQRSYNDMLPLLKKEYIDTGLVKLVFRDFPLSFHEPKATEEAIAANCAREQGGDAMYFKYHDAIFDKTLSNGAGPSESLTQLATDLGLDPGAFDACLANNDYAAEVQKDVADGNAGFVGGTPTYYVGASTDSGEIEAEIIVGAVPYTSIKPVIESYLPR</sequence>
<evidence type="ECO:0000313" key="8">
    <source>
        <dbReference type="EMBL" id="PIP56171.1"/>
    </source>
</evidence>
<organism evidence="8 9">
    <name type="scientific">candidate division WWE3 bacterium CG22_combo_CG10-13_8_21_14_all_39_12</name>
    <dbReference type="NCBI Taxonomy" id="1975094"/>
    <lineage>
        <taxon>Bacteria</taxon>
        <taxon>Katanobacteria</taxon>
    </lineage>
</organism>
<dbReference type="AlphaFoldDB" id="A0A2H0BEW5"/>
<comment type="caution">
    <text evidence="8">The sequence shown here is derived from an EMBL/GenBank/DDBJ whole genome shotgun (WGS) entry which is preliminary data.</text>
</comment>
<name>A0A2H0BEW5_UNCKA</name>
<comment type="similarity">
    <text evidence="1">Belongs to the thioredoxin family. DsbA subfamily.</text>
</comment>
<dbReference type="InterPro" id="IPR012336">
    <property type="entry name" value="Thioredoxin-like_fold"/>
</dbReference>
<accession>A0A2H0BEW5</accession>
<evidence type="ECO:0000256" key="6">
    <source>
        <dbReference type="SAM" id="Phobius"/>
    </source>
</evidence>
<evidence type="ECO:0000256" key="5">
    <source>
        <dbReference type="ARBA" id="ARBA00023284"/>
    </source>
</evidence>
<dbReference type="Gene3D" id="1.10.40.80">
    <property type="match status" value="1"/>
</dbReference>
<dbReference type="Proteomes" id="UP000228495">
    <property type="component" value="Unassembled WGS sequence"/>
</dbReference>
<keyword evidence="6" id="KW-0472">Membrane</keyword>